<reference evidence="2" key="2">
    <citation type="journal article" date="2009" name="Genome Res.">
        <title>Comparative genomic analyses of the human fungal pathogens Coccidioides and their relatives.</title>
        <authorList>
            <person name="Sharpton T.J."/>
            <person name="Stajich J.E."/>
            <person name="Rounsley S.D."/>
            <person name="Gardner M.J."/>
            <person name="Wortman J.R."/>
            <person name="Jordar V.S."/>
            <person name="Maiti R."/>
            <person name="Kodira C.D."/>
            <person name="Neafsey D.E."/>
            <person name="Zeng Q."/>
            <person name="Hung C.-Y."/>
            <person name="McMahan C."/>
            <person name="Muszewska A."/>
            <person name="Grynberg M."/>
            <person name="Mandel M.A."/>
            <person name="Kellner E.M."/>
            <person name="Barker B.M."/>
            <person name="Galgiani J.N."/>
            <person name="Orbach M.J."/>
            <person name="Kirkland T.N."/>
            <person name="Cole G.T."/>
            <person name="Henn M.R."/>
            <person name="Birren B.W."/>
            <person name="Taylor J.W."/>
        </authorList>
    </citation>
    <scope>NUCLEOTIDE SEQUENCE [LARGE SCALE GENOMIC DNA]</scope>
    <source>
        <strain evidence="2">RMSCC 3488</strain>
    </source>
</reference>
<dbReference type="EMBL" id="DS268110">
    <property type="protein sequence ID" value="KMM68181.1"/>
    <property type="molecule type" value="Genomic_DNA"/>
</dbReference>
<evidence type="ECO:0000313" key="1">
    <source>
        <dbReference type="EMBL" id="KMM68181.1"/>
    </source>
</evidence>
<protein>
    <submittedName>
        <fullName evidence="1">Uncharacterized protein</fullName>
    </submittedName>
</protein>
<gene>
    <name evidence="1" type="ORF">CPAG_04513</name>
</gene>
<dbReference type="AlphaFoldDB" id="A0A0J6F5K0"/>
<name>A0A0J6F5K0_COCPO</name>
<accession>A0A0J6F5K0</accession>
<reference evidence="2" key="3">
    <citation type="journal article" date="2010" name="Genome Res.">
        <title>Population genomic sequencing of Coccidioides fungi reveals recent hybridization and transposon control.</title>
        <authorList>
            <person name="Neafsey D.E."/>
            <person name="Barker B.M."/>
            <person name="Sharpton T.J."/>
            <person name="Stajich J.E."/>
            <person name="Park D.J."/>
            <person name="Whiston E."/>
            <person name="Hung C.-Y."/>
            <person name="McMahan C."/>
            <person name="White J."/>
            <person name="Sykes S."/>
            <person name="Heiman D."/>
            <person name="Young S."/>
            <person name="Zeng Q."/>
            <person name="Abouelleil A."/>
            <person name="Aftuck L."/>
            <person name="Bessette D."/>
            <person name="Brown A."/>
            <person name="FitzGerald M."/>
            <person name="Lui A."/>
            <person name="Macdonald J.P."/>
            <person name="Priest M."/>
            <person name="Orbach M.J."/>
            <person name="Galgiani J.N."/>
            <person name="Kirkland T.N."/>
            <person name="Cole G.T."/>
            <person name="Birren B.W."/>
            <person name="Henn M.R."/>
            <person name="Taylor J.W."/>
            <person name="Rounsley S.D."/>
        </authorList>
    </citation>
    <scope>NUCLEOTIDE SEQUENCE [LARGE SCALE GENOMIC DNA]</scope>
    <source>
        <strain evidence="2">RMSCC 3488</strain>
    </source>
</reference>
<organism evidence="1 2">
    <name type="scientific">Coccidioides posadasii RMSCC 3488</name>
    <dbReference type="NCBI Taxonomy" id="454284"/>
    <lineage>
        <taxon>Eukaryota</taxon>
        <taxon>Fungi</taxon>
        <taxon>Dikarya</taxon>
        <taxon>Ascomycota</taxon>
        <taxon>Pezizomycotina</taxon>
        <taxon>Eurotiomycetes</taxon>
        <taxon>Eurotiomycetidae</taxon>
        <taxon>Onygenales</taxon>
        <taxon>Onygenaceae</taxon>
        <taxon>Coccidioides</taxon>
    </lineage>
</organism>
<sequence length="57" mass="6594">MMEKGVSSYFYFFSKAMMIILFCRDTDEAALGLRSIISRLIGCTLPRSVKRREIDLL</sequence>
<dbReference type="VEuPathDB" id="FungiDB:CPAG_04513"/>
<evidence type="ECO:0000313" key="2">
    <source>
        <dbReference type="Proteomes" id="UP000054567"/>
    </source>
</evidence>
<dbReference type="Proteomes" id="UP000054567">
    <property type="component" value="Unassembled WGS sequence"/>
</dbReference>
<proteinExistence type="predicted"/>
<reference evidence="1 2" key="1">
    <citation type="submission" date="2007-06" db="EMBL/GenBank/DDBJ databases">
        <title>The Genome Sequence of Coccidioides posadasii RMSCC_3488.</title>
        <authorList>
            <consortium name="Coccidioides Genome Resources Consortium"/>
            <consortium name="The Broad Institute Genome Sequencing Platform"/>
            <person name="Henn M.R."/>
            <person name="Sykes S."/>
            <person name="Young S."/>
            <person name="Jaffe D."/>
            <person name="Berlin A."/>
            <person name="Alvarez P."/>
            <person name="Butler J."/>
            <person name="Gnerre S."/>
            <person name="Grabherr M."/>
            <person name="Mauceli E."/>
            <person name="Brockman W."/>
            <person name="Kodira C."/>
            <person name="Alvarado L."/>
            <person name="Zeng Q."/>
            <person name="Crawford M."/>
            <person name="Antoine C."/>
            <person name="Devon K."/>
            <person name="Galgiani J."/>
            <person name="Orsborn K."/>
            <person name="Lewis M.L."/>
            <person name="Nusbaum C."/>
            <person name="Galagan J."/>
            <person name="Birren B."/>
        </authorList>
    </citation>
    <scope>NUCLEOTIDE SEQUENCE [LARGE SCALE GENOMIC DNA]</scope>
    <source>
        <strain evidence="1 2">RMSCC 3488</strain>
    </source>
</reference>